<gene>
    <name evidence="1" type="ORF">QU481_20700</name>
</gene>
<reference evidence="1" key="1">
    <citation type="submission" date="2023-06" db="EMBL/GenBank/DDBJ databases">
        <authorList>
            <person name="Zhang S."/>
        </authorList>
    </citation>
    <scope>NUCLEOTIDE SEQUENCE</scope>
    <source>
        <strain evidence="1">SG2303</strain>
    </source>
</reference>
<sequence>MKLTPRLARLLINLWPPFLGAGIRVRAISSDWRDITVALKLRLGNRNYVGVHFGGSLYSMTDPFFMLMLMQNLGRDYIVWDKNGSIDYLKPGRGTVSARFTLDEATLAAIRANTANGDKYLPQLQVAVVDEQGEVVARVHKTLYVRKKQKRPGAAEAAAGALRDEAGTA</sequence>
<dbReference type="Pfam" id="PF14539">
    <property type="entry name" value="DUF4442"/>
    <property type="match status" value="1"/>
</dbReference>
<accession>A0ABT7XU50</accession>
<dbReference type="InterPro" id="IPR029069">
    <property type="entry name" value="HotDog_dom_sf"/>
</dbReference>
<dbReference type="Gene3D" id="3.10.129.10">
    <property type="entry name" value="Hotdog Thioesterase"/>
    <property type="match status" value="1"/>
</dbReference>
<dbReference type="EMBL" id="JAUEDK010000059">
    <property type="protein sequence ID" value="MDN0077258.1"/>
    <property type="molecule type" value="Genomic_DNA"/>
</dbReference>
<evidence type="ECO:0000313" key="1">
    <source>
        <dbReference type="EMBL" id="MDN0077258.1"/>
    </source>
</evidence>
<dbReference type="Proteomes" id="UP001168540">
    <property type="component" value="Unassembled WGS sequence"/>
</dbReference>
<proteinExistence type="predicted"/>
<comment type="caution">
    <text evidence="1">The sequence shown here is derived from an EMBL/GenBank/DDBJ whole genome shotgun (WGS) entry which is preliminary data.</text>
</comment>
<evidence type="ECO:0000313" key="2">
    <source>
        <dbReference type="Proteomes" id="UP001168540"/>
    </source>
</evidence>
<protein>
    <submittedName>
        <fullName evidence="1">DUF4442 domain-containing protein</fullName>
    </submittedName>
</protein>
<organism evidence="1 2">
    <name type="scientific">Crenobacter oryzisoli</name>
    <dbReference type="NCBI Taxonomy" id="3056844"/>
    <lineage>
        <taxon>Bacteria</taxon>
        <taxon>Pseudomonadati</taxon>
        <taxon>Pseudomonadota</taxon>
        <taxon>Betaproteobacteria</taxon>
        <taxon>Neisseriales</taxon>
        <taxon>Neisseriaceae</taxon>
        <taxon>Crenobacter</taxon>
    </lineage>
</organism>
<dbReference type="InterPro" id="IPR027961">
    <property type="entry name" value="DUF4442"/>
</dbReference>
<name>A0ABT7XU50_9NEIS</name>
<dbReference type="RefSeq" id="WP_289831901.1">
    <property type="nucleotide sequence ID" value="NZ_JAUEDK010000059.1"/>
</dbReference>
<keyword evidence="2" id="KW-1185">Reference proteome</keyword>
<dbReference type="SUPFAM" id="SSF54637">
    <property type="entry name" value="Thioesterase/thiol ester dehydrase-isomerase"/>
    <property type="match status" value="1"/>
</dbReference>